<organism evidence="5 6">
    <name type="scientific">Nocardioides endophyticus</name>
    <dbReference type="NCBI Taxonomy" id="1353775"/>
    <lineage>
        <taxon>Bacteria</taxon>
        <taxon>Bacillati</taxon>
        <taxon>Actinomycetota</taxon>
        <taxon>Actinomycetes</taxon>
        <taxon>Propionibacteriales</taxon>
        <taxon>Nocardioidaceae</taxon>
        <taxon>Nocardioides</taxon>
    </lineage>
</organism>
<dbReference type="RefSeq" id="WP_345528512.1">
    <property type="nucleotide sequence ID" value="NZ_BAABKN010000023.1"/>
</dbReference>
<feature type="domain" description="DUF7507" evidence="4">
    <location>
        <begin position="419"/>
        <end position="521"/>
    </location>
</feature>
<dbReference type="InterPro" id="IPR048834">
    <property type="entry name" value="SpaA_pre-album"/>
</dbReference>
<name>A0ABP8Z959_9ACTN</name>
<feature type="domain" description="DUF7507" evidence="4">
    <location>
        <begin position="762"/>
        <end position="865"/>
    </location>
</feature>
<evidence type="ECO:0000256" key="1">
    <source>
        <dbReference type="SAM" id="MobiDB-lite"/>
    </source>
</evidence>
<evidence type="ECO:0000313" key="5">
    <source>
        <dbReference type="EMBL" id="GAA4749324.1"/>
    </source>
</evidence>
<dbReference type="InterPro" id="IPR001434">
    <property type="entry name" value="OmcB-like_DUF11"/>
</dbReference>
<feature type="region of interest" description="Disordered" evidence="1">
    <location>
        <begin position="1297"/>
        <end position="1316"/>
    </location>
</feature>
<dbReference type="InterPro" id="IPR055354">
    <property type="entry name" value="DUF7507"/>
</dbReference>
<feature type="compositionally biased region" description="Low complexity" evidence="1">
    <location>
        <begin position="326"/>
        <end position="338"/>
    </location>
</feature>
<dbReference type="PANTHER" id="PTHR34819">
    <property type="entry name" value="LARGE CYSTEINE-RICH PERIPLASMIC PROTEIN OMCB"/>
    <property type="match status" value="1"/>
</dbReference>
<accession>A0ABP8Z959</accession>
<feature type="domain" description="DUF7507" evidence="4">
    <location>
        <begin position="992"/>
        <end position="1093"/>
    </location>
</feature>
<feature type="region of interest" description="Disordered" evidence="1">
    <location>
        <begin position="321"/>
        <end position="343"/>
    </location>
</feature>
<dbReference type="Pfam" id="PF01345">
    <property type="entry name" value="DUF11"/>
    <property type="match status" value="1"/>
</dbReference>
<comment type="caution">
    <text evidence="5">The sequence shown here is derived from an EMBL/GenBank/DDBJ whole genome shotgun (WGS) entry which is preliminary data.</text>
</comment>
<evidence type="ECO:0000259" key="3">
    <source>
        <dbReference type="Pfam" id="PF20674"/>
    </source>
</evidence>
<feature type="domain" description="DUF7507" evidence="4">
    <location>
        <begin position="647"/>
        <end position="752"/>
    </location>
</feature>
<dbReference type="Pfam" id="PF20674">
    <property type="entry name" value="SpaA_3"/>
    <property type="match status" value="1"/>
</dbReference>
<evidence type="ECO:0000313" key="6">
    <source>
        <dbReference type="Proteomes" id="UP001499882"/>
    </source>
</evidence>
<feature type="region of interest" description="Disordered" evidence="1">
    <location>
        <begin position="622"/>
        <end position="641"/>
    </location>
</feature>
<feature type="region of interest" description="Disordered" evidence="1">
    <location>
        <begin position="1078"/>
        <end position="1100"/>
    </location>
</feature>
<feature type="region of interest" description="Disordered" evidence="1">
    <location>
        <begin position="732"/>
        <end position="755"/>
    </location>
</feature>
<dbReference type="SUPFAM" id="SSF63825">
    <property type="entry name" value="YWTD domain"/>
    <property type="match status" value="1"/>
</dbReference>
<evidence type="ECO:0008006" key="7">
    <source>
        <dbReference type="Google" id="ProtNLM"/>
    </source>
</evidence>
<evidence type="ECO:0000259" key="2">
    <source>
        <dbReference type="Pfam" id="PF01345"/>
    </source>
</evidence>
<dbReference type="PANTHER" id="PTHR34819:SF3">
    <property type="entry name" value="CELL SURFACE PROTEIN"/>
    <property type="match status" value="1"/>
</dbReference>
<dbReference type="Gene3D" id="2.60.40.3080">
    <property type="match status" value="1"/>
</dbReference>
<feature type="domain" description="SpaA-like prealbumin fold" evidence="3">
    <location>
        <begin position="301"/>
        <end position="415"/>
    </location>
</feature>
<reference evidence="6" key="1">
    <citation type="journal article" date="2019" name="Int. J. Syst. Evol. Microbiol.">
        <title>The Global Catalogue of Microorganisms (GCM) 10K type strain sequencing project: providing services to taxonomists for standard genome sequencing and annotation.</title>
        <authorList>
            <consortium name="The Broad Institute Genomics Platform"/>
            <consortium name="The Broad Institute Genome Sequencing Center for Infectious Disease"/>
            <person name="Wu L."/>
            <person name="Ma J."/>
        </authorList>
    </citation>
    <scope>NUCLEOTIDE SEQUENCE [LARGE SCALE GENOMIC DNA]</scope>
    <source>
        <strain evidence="6">JCM 18532</strain>
    </source>
</reference>
<dbReference type="InterPro" id="IPR047589">
    <property type="entry name" value="DUF11_rpt"/>
</dbReference>
<feature type="domain" description="DUF11" evidence="2">
    <location>
        <begin position="1108"/>
        <end position="1194"/>
    </location>
</feature>
<dbReference type="Pfam" id="PF24346">
    <property type="entry name" value="DUF7507"/>
    <property type="match status" value="6"/>
</dbReference>
<feature type="region of interest" description="Disordered" evidence="1">
    <location>
        <begin position="850"/>
        <end position="872"/>
    </location>
</feature>
<evidence type="ECO:0000259" key="4">
    <source>
        <dbReference type="Pfam" id="PF24346"/>
    </source>
</evidence>
<sequence length="1626" mass="163030">MSLSRAIFRAKPESRARRGGTAAVVIGLTAGVLALLPTAPASATGGGSGGGSTSSFVCATDTVYSIDQDSHGLRKVTASTGASSSNGSFDADPGDAVNAFALPGGGGRYAYAFNRSANKVLRFDATTGNTVSYSPPSNSSASSVIAGAINSATGIYYYAAGGDPWKLYAFDTGTNQAIGQVGTISGLSVNGDMAFDAVGNLYVVSNASTNASGTLARVNGPLPTTAGTRSLASTKLATLPGNSGQYASMAFDGGGYLVIGTGSGTILRVNPSSGAAVTTKSTSLQLSDMASCSTPSTASANVNLPSGRHDDADQFTVAITGGGVSSGNTGTTAGTDSGLQSTDDEVAGPVVVLPSTTYTITQTAAGGTDLGDYTTTWKCVSGGSGATVASGTGNTGTFAMPAGSGSTVTCTFTNLPLLPAIQLDKTAGSLADADGNGSDAGDTITYGFVVTNTGNIVLNPVSVADPKLGAITCPTGALAVGASVTCTPKTYAVTQAEVDAGKVDNTATATGKGSNGVVVTDDDSVTVPITSRPVIALDKTAGPITDTDANGPDAGDTITYGFVVTNTGNVTLNPVTVTDPLLGGAITCPTGTLAPGASRTCSSKAYTLTHADVNAGKVVNTASTSGTPPTGSAVTGADTTTTTLPGTPAIVLDKTASTITDTDGNGPDKGDTIAYGFKVTNAGTVTLDPVTVTDPMLGGAVDCGTGPLAPGASRTCTSKTYTLTQADVDSGAVDNTATASGTPPTGSPVTDTDGTHTPVSGTPAIALDKTAGAITDTDDNGPDKGDTIAYTFLVTNTGTVTLSAVGVADAKVGQVTCPVTTLAPGASTTCTAAAYVLTQADVDAGKVDNTAKATGTPPHGPKVTATDSTHTPVAPHGALELTKSAGPVTDVNGNGLDAGDTISYGFKVTNTGNVSLSLIGVSDPKVGQVTCPATTLAPGQSLTCDPRTYVLTQDDIDHGSVVNTATATGTTPTDETVGDDDTRVVELPATGAIQLVKTAGEVTDLDGNGPDEGDTIVYSFHVANTGNVRLDPVTVSDPKVGPVTCPDGALEPGDSVDCTPVTYSITAADQDLGRVDNTATATGRAPSGSTVQDTDSTTTPVQPTVTNVKVTKTLDDATPRVGDVVTYTLTVTNAGAAAAHDVVVVDALPDGVTLESADAPCTVSGSTVRCELGTLVAGQTRAVGVRVQVSPLPVTGVDHQHLFDVQKTEVHVDVEPGSQAAGTVTCPTGYVATDGSGRIDHVDQDTGTLADVVMTDNHAVGEDGWTARFVNNATGRAQAKVFSVCVARDSEVVNGHQHQLVTSDQQSETRSLPTGRTDVTLTCDTGQVPVQPGWALDDAAPVVTSYPNGERGWTFAVDNAGGASAGTFTLRCLDVLTSEADGHQHELGFDEVRQRVTVRPGQVSEITLSCAGDAKGVVAGYDVDPGLVVLGNDPRPVIRVFKLFNPTDQPLDADLYLHCLANRTEKGADAGGTVTNTATVSTSTAETTTDDNSSSVAFQVDTSPVSPVSPVVPHNPVAPAAPSSVRLVAVKALVSKSAVTTTVSCSGAEDCTGRAQLVASKRTKVNGHVVKKGTVLATVTYSVEAGTEAKLRLVKTKAGRTALRGKAVRKVTLRIGGKAFTVSLRR</sequence>
<protein>
    <recommendedName>
        <fullName evidence="7">DUF11 domain-containing protein</fullName>
    </recommendedName>
</protein>
<dbReference type="NCBIfam" id="TIGR01451">
    <property type="entry name" value="B_ant_repeat"/>
    <property type="match status" value="3"/>
</dbReference>
<dbReference type="EMBL" id="BAABKN010000023">
    <property type="protein sequence ID" value="GAA4749324.1"/>
    <property type="molecule type" value="Genomic_DNA"/>
</dbReference>
<feature type="domain" description="DUF7507" evidence="4">
    <location>
        <begin position="533"/>
        <end position="635"/>
    </location>
</feature>
<proteinExistence type="predicted"/>
<gene>
    <name evidence="5" type="ORF">GCM10023350_38010</name>
</gene>
<keyword evidence="6" id="KW-1185">Reference proteome</keyword>
<feature type="compositionally biased region" description="Low complexity" evidence="1">
    <location>
        <begin position="1089"/>
        <end position="1100"/>
    </location>
</feature>
<dbReference type="InterPro" id="IPR051172">
    <property type="entry name" value="Chlamydia_OmcB"/>
</dbReference>
<feature type="domain" description="DUF7507" evidence="4">
    <location>
        <begin position="878"/>
        <end position="979"/>
    </location>
</feature>
<dbReference type="Proteomes" id="UP001499882">
    <property type="component" value="Unassembled WGS sequence"/>
</dbReference>